<dbReference type="GO" id="GO:0006888">
    <property type="term" value="P:endoplasmic reticulum to Golgi vesicle-mediated transport"/>
    <property type="evidence" value="ECO:0007669"/>
    <property type="project" value="TreeGrafter"/>
</dbReference>
<evidence type="ECO:0000256" key="2">
    <source>
        <dbReference type="ARBA" id="ARBA00022737"/>
    </source>
</evidence>
<keyword evidence="5" id="KW-1185">Reference proteome</keyword>
<gene>
    <name evidence="4" type="ORF">PSON_ATCC_30995.1.T0050016</name>
</gene>
<feature type="repeat" description="WD" evidence="3">
    <location>
        <begin position="8"/>
        <end position="50"/>
    </location>
</feature>
<dbReference type="PROSITE" id="PS50082">
    <property type="entry name" value="WD_REPEATS_2"/>
    <property type="match status" value="1"/>
</dbReference>
<dbReference type="InterPro" id="IPR001680">
    <property type="entry name" value="WD40_rpt"/>
</dbReference>
<dbReference type="GO" id="GO:0030126">
    <property type="term" value="C:COPI vesicle coat"/>
    <property type="evidence" value="ECO:0007669"/>
    <property type="project" value="TreeGrafter"/>
</dbReference>
<dbReference type="EMBL" id="CAJJDN010000005">
    <property type="protein sequence ID" value="CAD8050440.1"/>
    <property type="molecule type" value="Genomic_DNA"/>
</dbReference>
<organism evidence="4 5">
    <name type="scientific">Paramecium sonneborni</name>
    <dbReference type="NCBI Taxonomy" id="65129"/>
    <lineage>
        <taxon>Eukaryota</taxon>
        <taxon>Sar</taxon>
        <taxon>Alveolata</taxon>
        <taxon>Ciliophora</taxon>
        <taxon>Intramacronucleata</taxon>
        <taxon>Oligohymenophorea</taxon>
        <taxon>Peniculida</taxon>
        <taxon>Parameciidae</taxon>
        <taxon>Paramecium</taxon>
    </lineage>
</organism>
<dbReference type="AlphaFoldDB" id="A0A8S1K4Q6"/>
<keyword evidence="2" id="KW-0677">Repeat</keyword>
<evidence type="ECO:0000313" key="5">
    <source>
        <dbReference type="Proteomes" id="UP000692954"/>
    </source>
</evidence>
<dbReference type="InterPro" id="IPR050844">
    <property type="entry name" value="Coatomer_complex_subunit"/>
</dbReference>
<proteinExistence type="predicted"/>
<dbReference type="GO" id="GO:0006886">
    <property type="term" value="P:intracellular protein transport"/>
    <property type="evidence" value="ECO:0007669"/>
    <property type="project" value="TreeGrafter"/>
</dbReference>
<comment type="caution">
    <text evidence="4">The sequence shown here is derived from an EMBL/GenBank/DDBJ whole genome shotgun (WGS) entry which is preliminary data.</text>
</comment>
<dbReference type="GO" id="GO:0006891">
    <property type="term" value="P:intra-Golgi vesicle-mediated transport"/>
    <property type="evidence" value="ECO:0007669"/>
    <property type="project" value="TreeGrafter"/>
</dbReference>
<dbReference type="SMART" id="SM00320">
    <property type="entry name" value="WD40"/>
    <property type="match status" value="2"/>
</dbReference>
<evidence type="ECO:0000313" key="4">
    <source>
        <dbReference type="EMBL" id="CAD8050440.1"/>
    </source>
</evidence>
<dbReference type="OrthoDB" id="304848at2759"/>
<reference evidence="4" key="1">
    <citation type="submission" date="2021-01" db="EMBL/GenBank/DDBJ databases">
        <authorList>
            <consortium name="Genoscope - CEA"/>
            <person name="William W."/>
        </authorList>
    </citation>
    <scope>NUCLEOTIDE SEQUENCE</scope>
</reference>
<sequence length="283" mass="33198">MRQVLGELKGHTNKVLFYQQDQKDPNLFISAALDEKIIIWDLQKNLVLFQKKCENGLPSAIAINYPLYALSYKKDGKTRIENVTEKSKSIVLSRNLREVFFLQFFKEQIIVGSHDLNICIWDYKKQIIIKAIQVEPIQELIQNSYYPEQLIHISYAGLIKYINFVRMRLENVFTIRGAYEIQLSNNRFFQIVTTMGPPAKFILLNNKNKMLRIYLQKIPSSNCVFSKINNDIFFKKLNLLCQLDIKTQQETNIFNLQPDEWIDTLKQGELLVISQQKLTKIKV</sequence>
<accession>A0A8S1K4Q6</accession>
<dbReference type="PANTHER" id="PTHR19876">
    <property type="entry name" value="COATOMER"/>
    <property type="match status" value="1"/>
</dbReference>
<keyword evidence="1 3" id="KW-0853">WD repeat</keyword>
<evidence type="ECO:0000256" key="1">
    <source>
        <dbReference type="ARBA" id="ARBA00022574"/>
    </source>
</evidence>
<protein>
    <submittedName>
        <fullName evidence="4">Uncharacterized protein</fullName>
    </submittedName>
</protein>
<evidence type="ECO:0000256" key="3">
    <source>
        <dbReference type="PROSITE-ProRule" id="PRU00221"/>
    </source>
</evidence>
<dbReference type="Proteomes" id="UP000692954">
    <property type="component" value="Unassembled WGS sequence"/>
</dbReference>
<dbReference type="GO" id="GO:0006890">
    <property type="term" value="P:retrograde vesicle-mediated transport, Golgi to endoplasmic reticulum"/>
    <property type="evidence" value="ECO:0007669"/>
    <property type="project" value="TreeGrafter"/>
</dbReference>
<dbReference type="PANTHER" id="PTHR19876:SF2">
    <property type="entry name" value="COATOMER SUBUNIT BETA"/>
    <property type="match status" value="1"/>
</dbReference>
<name>A0A8S1K4Q6_9CILI</name>